<dbReference type="OrthoDB" id="1334517at2"/>
<proteinExistence type="predicted"/>
<feature type="chain" id="PRO_5020475381" evidence="2">
    <location>
        <begin position="20"/>
        <end position="261"/>
    </location>
</feature>
<evidence type="ECO:0000259" key="3">
    <source>
        <dbReference type="Pfam" id="PF10988"/>
    </source>
</evidence>
<keyword evidence="5" id="KW-1185">Reference proteome</keyword>
<keyword evidence="2" id="KW-0732">Signal</keyword>
<dbReference type="AlphaFoldDB" id="A0A4R6Q867"/>
<dbReference type="Gene3D" id="2.160.20.120">
    <property type="match status" value="1"/>
</dbReference>
<feature type="domain" description="Putative auto-transporter adhesin head GIN" evidence="3">
    <location>
        <begin position="29"/>
        <end position="245"/>
    </location>
</feature>
<dbReference type="RefSeq" id="WP_133533240.1">
    <property type="nucleotide sequence ID" value="NZ_SNXR01000014.1"/>
</dbReference>
<evidence type="ECO:0000256" key="2">
    <source>
        <dbReference type="SAM" id="SignalP"/>
    </source>
</evidence>
<accession>A0A4R6Q867</accession>
<evidence type="ECO:0000313" key="5">
    <source>
        <dbReference type="Proteomes" id="UP000295260"/>
    </source>
</evidence>
<dbReference type="EMBL" id="SNXR01000014">
    <property type="protein sequence ID" value="TDP58744.1"/>
    <property type="molecule type" value="Genomic_DNA"/>
</dbReference>
<sequence length="261" mass="27532">MTKLIVTIASFIVSLVATAQVSENRNVSDFSKLKASQGIEVFYTVSNSNSLKVETDDNERLQMIKTEVEGQTLKIFVDTENGKKPKSKKWNNRTIDGVSFNVIKVYVTGKSLSEIKASSSASIKIQNLNTTERLEVAASSSGSVSGSFDCTDFKADVSSSGDVKGNINAKTIYVEASSSGDVSLDGKATSLEVKASSSGDCNLRGLSVENATVKASSSADVTLTVTKSLEAAASSSADVNYYGNPSQVNADKSSSGSVNRR</sequence>
<gene>
    <name evidence="4" type="ORF">BC748_1978</name>
</gene>
<reference evidence="4 5" key="1">
    <citation type="submission" date="2019-03" db="EMBL/GenBank/DDBJ databases">
        <title>Genomic Encyclopedia of Archaeal and Bacterial Type Strains, Phase II (KMG-II): from individual species to whole genera.</title>
        <authorList>
            <person name="Goeker M."/>
        </authorList>
    </citation>
    <scope>NUCLEOTIDE SEQUENCE [LARGE SCALE GENOMIC DNA]</scope>
    <source>
        <strain evidence="4 5">DSM 25687</strain>
    </source>
</reference>
<evidence type="ECO:0000313" key="4">
    <source>
        <dbReference type="EMBL" id="TDP58744.1"/>
    </source>
</evidence>
<feature type="signal peptide" evidence="2">
    <location>
        <begin position="1"/>
        <end position="19"/>
    </location>
</feature>
<protein>
    <submittedName>
        <fullName evidence="4">Putative autotransporter adhesin-like protein</fullName>
    </submittedName>
</protein>
<feature type="region of interest" description="Disordered" evidence="1">
    <location>
        <begin position="240"/>
        <end position="261"/>
    </location>
</feature>
<comment type="caution">
    <text evidence="4">The sequence shown here is derived from an EMBL/GenBank/DDBJ whole genome shotgun (WGS) entry which is preliminary data.</text>
</comment>
<evidence type="ECO:0000256" key="1">
    <source>
        <dbReference type="SAM" id="MobiDB-lite"/>
    </source>
</evidence>
<organism evidence="4 5">
    <name type="scientific">Flavobacterium dankookense</name>
    <dbReference type="NCBI Taxonomy" id="706186"/>
    <lineage>
        <taxon>Bacteria</taxon>
        <taxon>Pseudomonadati</taxon>
        <taxon>Bacteroidota</taxon>
        <taxon>Flavobacteriia</taxon>
        <taxon>Flavobacteriales</taxon>
        <taxon>Flavobacteriaceae</taxon>
        <taxon>Flavobacterium</taxon>
    </lineage>
</organism>
<name>A0A4R6Q867_9FLAO</name>
<dbReference type="InterPro" id="IPR021255">
    <property type="entry name" value="DUF2807"/>
</dbReference>
<dbReference type="Pfam" id="PF10988">
    <property type="entry name" value="DUF2807"/>
    <property type="match status" value="1"/>
</dbReference>
<dbReference type="Proteomes" id="UP000295260">
    <property type="component" value="Unassembled WGS sequence"/>
</dbReference>